<name>A0A1B2F6B3_PSEPU</name>
<reference evidence="2" key="1">
    <citation type="submission" date="2016-07" db="EMBL/GenBank/DDBJ databases">
        <title>New class B carbapenemase carried by novel plasmid in Pseudomonas putida enviromental strain in eastern Amazonia.</title>
        <authorList>
            <person name="Souza C.O."/>
            <person name="Lima K.V."/>
            <person name="Brasiliense D.M."/>
            <person name="Perez-Chaparro P.J."/>
            <person name="Mamizuka E.M."/>
            <person name="Lima M.O."/>
            <person name="Lima L.N."/>
            <person name="McCulloch J.A."/>
        </authorList>
    </citation>
    <scope>NUCLEOTIDE SEQUENCE [LARGE SCALE GENOMIC DNA]</scope>
    <source>
        <strain evidence="2">IEC33019</strain>
    </source>
</reference>
<sequence length="59" mass="6540">MNSQADVERAQDLERRLCAYEELEGRTDWPGAMGVGDYLALAVFALVVMVGFYLWGGQA</sequence>
<accession>A0A1B2F6B3</accession>
<keyword evidence="1" id="KW-0472">Membrane</keyword>
<keyword evidence="1" id="KW-0812">Transmembrane</keyword>
<evidence type="ECO:0000256" key="1">
    <source>
        <dbReference type="SAM" id="Phobius"/>
    </source>
</evidence>
<dbReference type="RefSeq" id="WP_043215793.1">
    <property type="nucleotide sequence ID" value="NZ_CP016634.1"/>
</dbReference>
<evidence type="ECO:0000313" key="2">
    <source>
        <dbReference type="EMBL" id="ANY87747.1"/>
    </source>
</evidence>
<keyword evidence="1" id="KW-1133">Transmembrane helix</keyword>
<gene>
    <name evidence="2" type="ORF">IEC33019_2193</name>
</gene>
<dbReference type="EMBL" id="CP016634">
    <property type="protein sequence ID" value="ANY87747.1"/>
    <property type="molecule type" value="Genomic_DNA"/>
</dbReference>
<protein>
    <submittedName>
        <fullName evidence="2">Uncharacterized protein</fullName>
    </submittedName>
</protein>
<proteinExistence type="predicted"/>
<dbReference type="AlphaFoldDB" id="A0A1B2F6B3"/>
<feature type="transmembrane region" description="Helical" evidence="1">
    <location>
        <begin position="38"/>
        <end position="56"/>
    </location>
</feature>
<organism evidence="2">
    <name type="scientific">Pseudomonas putida</name>
    <name type="common">Arthrobacter siderocapsulatus</name>
    <dbReference type="NCBI Taxonomy" id="303"/>
    <lineage>
        <taxon>Bacteria</taxon>
        <taxon>Pseudomonadati</taxon>
        <taxon>Pseudomonadota</taxon>
        <taxon>Gammaproteobacteria</taxon>
        <taxon>Pseudomonadales</taxon>
        <taxon>Pseudomonadaceae</taxon>
        <taxon>Pseudomonas</taxon>
    </lineage>
</organism>